<dbReference type="InterPro" id="IPR049807">
    <property type="entry name" value="DpdD-like"/>
</dbReference>
<dbReference type="Proteomes" id="UP001240171">
    <property type="component" value="Unassembled WGS sequence"/>
</dbReference>
<evidence type="ECO:0000313" key="1">
    <source>
        <dbReference type="EMBL" id="MDO7905331.1"/>
    </source>
</evidence>
<proteinExistence type="predicted"/>
<evidence type="ECO:0000313" key="2">
    <source>
        <dbReference type="Proteomes" id="UP001240171"/>
    </source>
</evidence>
<comment type="caution">
    <text evidence="1">The sequence shown here is derived from an EMBL/GenBank/DDBJ whole genome shotgun (WGS) entry which is preliminary data.</text>
</comment>
<gene>
    <name evidence="1" type="primary">dpdD</name>
    <name evidence="1" type="ORF">Q5741_02755</name>
</gene>
<organism evidence="1 2">
    <name type="scientific">Paenibacillus lacisoli</name>
    <dbReference type="NCBI Taxonomy" id="3064525"/>
    <lineage>
        <taxon>Bacteria</taxon>
        <taxon>Bacillati</taxon>
        <taxon>Bacillota</taxon>
        <taxon>Bacilli</taxon>
        <taxon>Bacillales</taxon>
        <taxon>Paenibacillaceae</taxon>
        <taxon>Paenibacillus</taxon>
    </lineage>
</organism>
<dbReference type="NCBIfam" id="NF041061">
    <property type="entry name" value="DpdD"/>
    <property type="match status" value="1"/>
</dbReference>
<name>A0ABT9C7V7_9BACL</name>
<protein>
    <submittedName>
        <fullName evidence="1">Protein DpdD</fullName>
    </submittedName>
</protein>
<accession>A0ABT9C7V7</accession>
<dbReference type="EMBL" id="JAUQTB010000001">
    <property type="protein sequence ID" value="MDO7905331.1"/>
    <property type="molecule type" value="Genomic_DNA"/>
</dbReference>
<reference evidence="1 2" key="1">
    <citation type="submission" date="2023-07" db="EMBL/GenBank/DDBJ databases">
        <title>Paenibacillus sp. JX-17 nov. isolated from soil.</title>
        <authorList>
            <person name="Wan Y."/>
            <person name="Liu B."/>
        </authorList>
    </citation>
    <scope>NUCLEOTIDE SEQUENCE [LARGE SCALE GENOMIC DNA]</scope>
    <source>
        <strain evidence="1 2">JX-17</strain>
    </source>
</reference>
<sequence>MMNRGNDSFINVYIEHHSPSHSNVVYHRMISRFINEQTAVLPMQMGNEITWMILQKDSKKADDHAKEIQHFIGRYCNSFMPRKVLFTGEQTPFEKVGAQHFPEGYFIFVSPLTVSEKVWDMLNLWIRLDEKRPAITSSDTEHSTFTLRNQFQEQVAMEQWKEAYGTLETIRLGNYVSDDNYLFLKMQWLAAQHRWDDIWYSKDYESITQLDYIPARIQQMLLRAAYTVLAPSDLTEDFDKSLELFTESRYRLGALIHKSVSSEEESICRLKAYNAYLESDQIGLQRLLTLVQDSTSIAIIQFLLGQLTPQPEKSDLTLENRVLTAFQLQHFEQAYQDLIKSSLTPFKTKYLCKIATMTDASIVYEEAKLAWDALASEEQQTLLRDPECRADVMLVQARMNAITIAPQVPSNPIVSRSEEVTWHRWFAQFLSNTDDIEQGQALLREMDTTRGGMVWTDSVLTLLAEQFAEIAMLPLHGSARSLLETALSMFLTELMDPAHFPKDSALSLYDYCSELILAHSKKNQASMTYFQKLSEGIVYLDFNLAHTQFERTVAWFNLSPSKMVLPYLQAALELYFDYDIPQQRLVDLWNHWSGALGDSLQTLESVQLNGWYELGRLMGADANLLVRLSQSFHNHEEHTEDILATLSPQKIAIFTLREHTARRAVEKLGPRNPSHRYVICTDDALTAEAKSHVKSSDIVVIVTTCLSHAIFYGIQPYLRNNVVYPRSSGTTGILVAIEEYLNNLS</sequence>
<keyword evidence="2" id="KW-1185">Reference proteome</keyword>
<dbReference type="RefSeq" id="WP_305022502.1">
    <property type="nucleotide sequence ID" value="NZ_JAUQTB010000001.1"/>
</dbReference>